<evidence type="ECO:0000256" key="1">
    <source>
        <dbReference type="ARBA" id="ARBA00022801"/>
    </source>
</evidence>
<organism evidence="3 4">
    <name type="scientific">Eisenbergiella tayi</name>
    <dbReference type="NCBI Taxonomy" id="1432052"/>
    <lineage>
        <taxon>Bacteria</taxon>
        <taxon>Bacillati</taxon>
        <taxon>Bacillota</taxon>
        <taxon>Clostridia</taxon>
        <taxon>Lachnospirales</taxon>
        <taxon>Lachnospiraceae</taxon>
        <taxon>Eisenbergiella</taxon>
    </lineage>
</organism>
<dbReference type="InterPro" id="IPR013785">
    <property type="entry name" value="Aldolase_TIM"/>
</dbReference>
<sequence>MKKWYRVQENGVNLVFLVTEKGEVFFVHCQKSGFEEKEIPEDQLEGYRLVQLQAAGEDQDDHHGAKYTGTLPGCRLIFDSFLDERKENGRRITIAQKDPVTGLLVKSCLQFTGKAAVAESWTVVENEGKEPVGLTYVSSFCLNGLTKEVSLPWDQALSLMVPSNSWYGEFQWKRHTLPGLGMYKVFHYSTKRLSYSATGTWNSHEYLPMGYVSNDPAKEGWYFSIIHNGSWHWEIGDSRDQLYLQLSGPTEAENHWYHELKPQESFESVHAAVAVTAEGFEDAAAQMTQWRRLMRRKNEDDEKLPVIFNDFMNCLGGDPNEEKEYPLIDAAAEIGCEYYTIDAGWYANGSWWSRVGEWEPAVQRWPNGLETVLSYIREKGMVPGLWLELEVMGIHCPIADKLPDDWFFMRHKKRVIDHGRYQLDYRNPEVRAFADDVIRRLVEDYGAGYIKMDYNINTGIGTERDADSAGDGLLGHNRAYLEWLDHIFAKWPELIIENCGSGGMRINDALLSRHSIQSSSDQTDYTRYAAISAAAPAAVTPEQNAVWSYPLFDAEAEQTAFNMVNAMTMRIHQSGHLAKLSEENKALIKEGIDCYKSYRHLIPESFPFWPLGLPSFDDLHPAVGFYQEKCAFLAVWNLEGEEKETCLPLHGAKHRLAGAELIYPAALPCSYTFDERKNNLIVKQPAKSARLFRLIYE</sequence>
<dbReference type="GO" id="GO:0004557">
    <property type="term" value="F:alpha-galactosidase activity"/>
    <property type="evidence" value="ECO:0007669"/>
    <property type="project" value="UniProtKB-EC"/>
</dbReference>
<dbReference type="PRINTS" id="PR00743">
    <property type="entry name" value="GLHYDRLASE36"/>
</dbReference>
<dbReference type="SUPFAM" id="SSF51445">
    <property type="entry name" value="(Trans)glycosidases"/>
    <property type="match status" value="1"/>
</dbReference>
<dbReference type="InterPro" id="IPR002252">
    <property type="entry name" value="Glyco_hydro_36"/>
</dbReference>
<dbReference type="Pfam" id="PF02065">
    <property type="entry name" value="Melibiase"/>
    <property type="match status" value="1"/>
</dbReference>
<dbReference type="EC" id="3.2.1.22" evidence="3"/>
<evidence type="ECO:0000313" key="3">
    <source>
        <dbReference type="EMBL" id="ODM07219.1"/>
    </source>
</evidence>
<dbReference type="Gene3D" id="2.70.98.60">
    <property type="entry name" value="alpha-galactosidase from lactobacil brevis"/>
    <property type="match status" value="1"/>
</dbReference>
<protein>
    <submittedName>
        <fullName evidence="3">Alpha-galactosidase</fullName>
        <ecNumber evidence="3">3.2.1.22</ecNumber>
    </submittedName>
</protein>
<dbReference type="CDD" id="cd14791">
    <property type="entry name" value="GH36"/>
    <property type="match status" value="1"/>
</dbReference>
<dbReference type="AlphaFoldDB" id="A0A1E3AEV6"/>
<dbReference type="Gene3D" id="3.20.20.70">
    <property type="entry name" value="Aldolase class I"/>
    <property type="match status" value="1"/>
</dbReference>
<evidence type="ECO:0000256" key="2">
    <source>
        <dbReference type="ARBA" id="ARBA00023295"/>
    </source>
</evidence>
<dbReference type="PATRIC" id="fig|1432052.4.peg.3466"/>
<dbReference type="EMBL" id="MCGH01000002">
    <property type="protein sequence ID" value="ODM07219.1"/>
    <property type="molecule type" value="Genomic_DNA"/>
</dbReference>
<dbReference type="InterPro" id="IPR038417">
    <property type="entry name" value="Alpga-gal_N_sf"/>
</dbReference>
<evidence type="ECO:0000313" key="4">
    <source>
        <dbReference type="Proteomes" id="UP000094067"/>
    </source>
</evidence>
<keyword evidence="1 3" id="KW-0378">Hydrolase</keyword>
<comment type="caution">
    <text evidence="3">The sequence shown here is derived from an EMBL/GenBank/DDBJ whole genome shotgun (WGS) entry which is preliminary data.</text>
</comment>
<keyword evidence="2 3" id="KW-0326">Glycosidase</keyword>
<dbReference type="PANTHER" id="PTHR43053">
    <property type="entry name" value="GLYCOSIDASE FAMILY 31"/>
    <property type="match status" value="1"/>
</dbReference>
<accession>A0A1E3AEV6</accession>
<dbReference type="InterPro" id="IPR017853">
    <property type="entry name" value="GH"/>
</dbReference>
<proteinExistence type="predicted"/>
<dbReference type="RefSeq" id="WP_069152915.1">
    <property type="nucleotide sequence ID" value="NZ_MCGH01000002.1"/>
</dbReference>
<dbReference type="GO" id="GO:0016052">
    <property type="term" value="P:carbohydrate catabolic process"/>
    <property type="evidence" value="ECO:0007669"/>
    <property type="project" value="InterPro"/>
</dbReference>
<dbReference type="InterPro" id="IPR050985">
    <property type="entry name" value="Alpha-glycosidase_related"/>
</dbReference>
<dbReference type="PANTHER" id="PTHR43053:SF3">
    <property type="entry name" value="ALPHA-GALACTOSIDASE C-RELATED"/>
    <property type="match status" value="1"/>
</dbReference>
<dbReference type="Proteomes" id="UP000094067">
    <property type="component" value="Unassembled WGS sequence"/>
</dbReference>
<reference evidence="3 4" key="1">
    <citation type="submission" date="2016-07" db="EMBL/GenBank/DDBJ databases">
        <title>Characterization of isolates of Eisenbergiella tayi derived from blood cultures, using whole genome sequencing.</title>
        <authorList>
            <person name="Burdz T."/>
            <person name="Wiebe D."/>
            <person name="Huynh C."/>
            <person name="Bernard K."/>
        </authorList>
    </citation>
    <scope>NUCLEOTIDE SEQUENCE [LARGE SCALE GENOMIC DNA]</scope>
    <source>
        <strain evidence="3 4">NML 110608</strain>
    </source>
</reference>
<gene>
    <name evidence="3" type="primary">rafA_2</name>
    <name evidence="3" type="ORF">BEI61_03109</name>
</gene>
<name>A0A1E3AEV6_9FIRM</name>